<dbReference type="Pfam" id="PF05346">
    <property type="entry name" value="DUF747"/>
    <property type="match status" value="1"/>
</dbReference>
<gene>
    <name evidence="8" type="ORF">LTR84_005963</name>
</gene>
<feature type="region of interest" description="Disordered" evidence="6">
    <location>
        <begin position="172"/>
        <end position="191"/>
    </location>
</feature>
<dbReference type="GeneID" id="89974137"/>
<protein>
    <recommendedName>
        <fullName evidence="10">Cytomegalovirus gH-receptor family protein</fullName>
    </recommendedName>
</protein>
<feature type="compositionally biased region" description="Polar residues" evidence="6">
    <location>
        <begin position="452"/>
        <end position="461"/>
    </location>
</feature>
<dbReference type="PANTHER" id="PTHR13317">
    <property type="entry name" value="TRANSMEMBRANE ANTERIOR POSTERIOR TRANSFORMATION PROTEIN 1 HOMOLOG"/>
    <property type="match status" value="1"/>
</dbReference>
<accession>A0AAV9N2F6</accession>
<feature type="transmembrane region" description="Helical" evidence="7">
    <location>
        <begin position="877"/>
        <end position="902"/>
    </location>
</feature>
<evidence type="ECO:0000256" key="1">
    <source>
        <dbReference type="ARBA" id="ARBA00004141"/>
    </source>
</evidence>
<evidence type="ECO:0000256" key="5">
    <source>
        <dbReference type="ARBA" id="ARBA00023136"/>
    </source>
</evidence>
<feature type="region of interest" description="Disordered" evidence="6">
    <location>
        <begin position="1"/>
        <end position="98"/>
    </location>
</feature>
<evidence type="ECO:0000313" key="8">
    <source>
        <dbReference type="EMBL" id="KAK5048293.1"/>
    </source>
</evidence>
<evidence type="ECO:0000256" key="3">
    <source>
        <dbReference type="ARBA" id="ARBA00022692"/>
    </source>
</evidence>
<evidence type="ECO:0008006" key="10">
    <source>
        <dbReference type="Google" id="ProtNLM"/>
    </source>
</evidence>
<evidence type="ECO:0000256" key="4">
    <source>
        <dbReference type="ARBA" id="ARBA00022989"/>
    </source>
</evidence>
<keyword evidence="4 7" id="KW-1133">Transmembrane helix</keyword>
<evidence type="ECO:0000313" key="9">
    <source>
        <dbReference type="Proteomes" id="UP001358417"/>
    </source>
</evidence>
<dbReference type="PANTHER" id="PTHR13317:SF4">
    <property type="entry name" value="TRANSMEMBRANE ANTERIOR POSTERIOR TRANSFORMATION PROTEIN 1 HOMOLOG"/>
    <property type="match status" value="1"/>
</dbReference>
<evidence type="ECO:0000256" key="2">
    <source>
        <dbReference type="ARBA" id="ARBA00008803"/>
    </source>
</evidence>
<dbReference type="EMBL" id="JAVRRD010000022">
    <property type="protein sequence ID" value="KAK5048293.1"/>
    <property type="molecule type" value="Genomic_DNA"/>
</dbReference>
<keyword evidence="5 7" id="KW-0472">Membrane</keyword>
<dbReference type="AlphaFoldDB" id="A0AAV9N2F6"/>
<feature type="compositionally biased region" description="Polar residues" evidence="6">
    <location>
        <begin position="55"/>
        <end position="66"/>
    </location>
</feature>
<evidence type="ECO:0000256" key="6">
    <source>
        <dbReference type="SAM" id="MobiDB-lite"/>
    </source>
</evidence>
<dbReference type="Proteomes" id="UP001358417">
    <property type="component" value="Unassembled WGS sequence"/>
</dbReference>
<keyword evidence="3 7" id="KW-0812">Transmembrane</keyword>
<keyword evidence="9" id="KW-1185">Reference proteome</keyword>
<feature type="region of interest" description="Disordered" evidence="6">
    <location>
        <begin position="223"/>
        <end position="323"/>
    </location>
</feature>
<feature type="compositionally biased region" description="Polar residues" evidence="6">
    <location>
        <begin position="74"/>
        <end position="89"/>
    </location>
</feature>
<proteinExistence type="inferred from homology"/>
<comment type="caution">
    <text evidence="8">The sequence shown here is derived from an EMBL/GenBank/DDBJ whole genome shotgun (WGS) entry which is preliminary data.</text>
</comment>
<feature type="compositionally biased region" description="Polar residues" evidence="6">
    <location>
        <begin position="267"/>
        <end position="280"/>
    </location>
</feature>
<comment type="similarity">
    <text evidence="2">Belongs to the TAPT1 family.</text>
</comment>
<dbReference type="InterPro" id="IPR008010">
    <property type="entry name" value="Tatp1"/>
</dbReference>
<name>A0AAV9N2F6_9EURO</name>
<feature type="compositionally biased region" description="Polar residues" evidence="6">
    <location>
        <begin position="1"/>
        <end position="11"/>
    </location>
</feature>
<dbReference type="RefSeq" id="XP_064703751.1">
    <property type="nucleotide sequence ID" value="XM_064849527.1"/>
</dbReference>
<feature type="compositionally biased region" description="Polar residues" evidence="6">
    <location>
        <begin position="244"/>
        <end position="257"/>
    </location>
</feature>
<feature type="transmembrane region" description="Helical" evidence="7">
    <location>
        <begin position="574"/>
        <end position="596"/>
    </location>
</feature>
<feature type="compositionally biased region" description="Polar residues" evidence="6">
    <location>
        <begin position="172"/>
        <end position="181"/>
    </location>
</feature>
<dbReference type="GO" id="GO:0005789">
    <property type="term" value="C:endoplasmic reticulum membrane"/>
    <property type="evidence" value="ECO:0007669"/>
    <property type="project" value="TreeGrafter"/>
</dbReference>
<reference evidence="8 9" key="1">
    <citation type="submission" date="2023-08" db="EMBL/GenBank/DDBJ databases">
        <title>Black Yeasts Isolated from many extreme environments.</title>
        <authorList>
            <person name="Coleine C."/>
            <person name="Stajich J.E."/>
            <person name="Selbmann L."/>
        </authorList>
    </citation>
    <scope>NUCLEOTIDE SEQUENCE [LARGE SCALE GENOMIC DNA]</scope>
    <source>
        <strain evidence="8 9">CCFEE 5792</strain>
    </source>
</reference>
<feature type="transmembrane region" description="Helical" evidence="7">
    <location>
        <begin position="381"/>
        <end position="402"/>
    </location>
</feature>
<evidence type="ECO:0000256" key="7">
    <source>
        <dbReference type="SAM" id="Phobius"/>
    </source>
</evidence>
<feature type="region of interest" description="Disordered" evidence="6">
    <location>
        <begin position="447"/>
        <end position="466"/>
    </location>
</feature>
<feature type="compositionally biased region" description="Polar residues" evidence="6">
    <location>
        <begin position="32"/>
        <end position="41"/>
    </location>
</feature>
<comment type="subcellular location">
    <subcellularLocation>
        <location evidence="1">Membrane</location>
        <topology evidence="1">Multi-pass membrane protein</topology>
    </subcellularLocation>
</comment>
<sequence length="989" mass="109670">MNGSVTANNDVSHIDSPPSSREPLAAVDSPDPTKQSRSNLQIRRLLSYEDRHRQASNGLHQTQNASGLKEADSGDQSMPLSVSKQSHISSAGVESGEDVVSRKPMLPIINGVPMDDKSSIAVSDHESNHGSNIFNGMPTPTPQILVDANAQDTISLSTETKDERVLKLSPDQLQKLTSSPESLPVRPIARRPQSQVVSQTLLGLNGPHAASAKVVGTIDESTFLDGNPSAPEHIDGKKSRHLTVETSNRPSQPSTSPGLRPWAPQRALSTPNSVKSPQSPSKHDRPRPSLKPPPESSSRQEASDGRRYSSSGRPLPSPMPASIPLPPLSIATYLELELSSQRPSHLYIHRTANNDFPYESSRVKIERLVNFLMLPPHLEGVLWFGTLACLDAWLYTFTILPLRLLKSFYILGQSCITNLMKEINFVSNFVFIGSGRMWRRRRSSVVPVANRKSSGPGSTEQPGLPYGPSLHRKHSAHHHRTKSVPSTLLPDDKADMLKGLLIICTCVILLRLDASRMYHWIRGQAAIKLYVIYNLLEVCDRLFSAIGQDVLECLFSREALERKPDGHSKILRPLWLFLLALTYTVIHSTALFFQVITLNVAVNSYSNALITLLMSNQFVEIKSTVFKKFEKENLFQLTCADVVERFQLWHMLIIIASRNIVETGELRSPFGLGSSTPSFTVSPSATSVLNGSASFAQGTPPNSASSFLPRSFTLVPTIVESITSYVPAVSQVLGPFLIVLGSEMMVDWIKHAYINKFNNTRPAIYDRFLDVLAKDYYTNAFGDQNLTKRLGLPVIPLSCLLIRASFQTYQMFMAAWVPSTPPTSSTSLASIHAQFATSRSTMPMTTGAAISKTVDDIIRAIPAVITSSSIVTHLTTVLTFLLIFLVLLACKLVLGMLLLAFARSRYRSMKQREKSSVHHVEGGRRVGGWGVVEVDEDKRRWIYEDDPAGMRGLREREEKDKQKQQKEKVIGVESFDKVKRYEMVAKRIW</sequence>
<organism evidence="8 9">
    <name type="scientific">Exophiala bonariae</name>
    <dbReference type="NCBI Taxonomy" id="1690606"/>
    <lineage>
        <taxon>Eukaryota</taxon>
        <taxon>Fungi</taxon>
        <taxon>Dikarya</taxon>
        <taxon>Ascomycota</taxon>
        <taxon>Pezizomycotina</taxon>
        <taxon>Eurotiomycetes</taxon>
        <taxon>Chaetothyriomycetidae</taxon>
        <taxon>Chaetothyriales</taxon>
        <taxon>Herpotrichiellaceae</taxon>
        <taxon>Exophiala</taxon>
    </lineage>
</organism>